<dbReference type="Pfam" id="PF13581">
    <property type="entry name" value="HATPase_c_2"/>
    <property type="match status" value="1"/>
</dbReference>
<keyword evidence="4" id="KW-1185">Reference proteome</keyword>
<evidence type="ECO:0000256" key="1">
    <source>
        <dbReference type="ARBA" id="ARBA00022527"/>
    </source>
</evidence>
<keyword evidence="1" id="KW-0808">Transferase</keyword>
<dbReference type="InterPro" id="IPR036890">
    <property type="entry name" value="HATPase_C_sf"/>
</dbReference>
<dbReference type="Proteomes" id="UP000629619">
    <property type="component" value="Unassembled WGS sequence"/>
</dbReference>
<dbReference type="GO" id="GO:0004674">
    <property type="term" value="F:protein serine/threonine kinase activity"/>
    <property type="evidence" value="ECO:0007669"/>
    <property type="project" value="UniProtKB-KW"/>
</dbReference>
<name>A0A919K9V4_9ACTN</name>
<gene>
    <name evidence="3" type="ORF">Asi03nite_02120</name>
</gene>
<protein>
    <recommendedName>
        <fullName evidence="2">Histidine kinase/HSP90-like ATPase domain-containing protein</fullName>
    </recommendedName>
</protein>
<dbReference type="CDD" id="cd16936">
    <property type="entry name" value="HATPase_RsbW-like"/>
    <property type="match status" value="1"/>
</dbReference>
<accession>A0A919K9V4</accession>
<feature type="domain" description="Histidine kinase/HSP90-like ATPase" evidence="2">
    <location>
        <begin position="24"/>
        <end position="138"/>
    </location>
</feature>
<dbReference type="EMBL" id="BOMW01000004">
    <property type="protein sequence ID" value="GIF02674.1"/>
    <property type="molecule type" value="Genomic_DNA"/>
</dbReference>
<dbReference type="RefSeq" id="WP_203676284.1">
    <property type="nucleotide sequence ID" value="NZ_BOMW01000004.1"/>
</dbReference>
<dbReference type="AlphaFoldDB" id="A0A919K9V4"/>
<proteinExistence type="predicted"/>
<dbReference type="PANTHER" id="PTHR35526">
    <property type="entry name" value="ANTI-SIGMA-F FACTOR RSBW-RELATED"/>
    <property type="match status" value="1"/>
</dbReference>
<evidence type="ECO:0000313" key="3">
    <source>
        <dbReference type="EMBL" id="GIF02674.1"/>
    </source>
</evidence>
<keyword evidence="1" id="KW-0723">Serine/threonine-protein kinase</keyword>
<reference evidence="3" key="1">
    <citation type="submission" date="2021-01" db="EMBL/GenBank/DDBJ databases">
        <title>Whole genome shotgun sequence of Actinoplanes siamensis NBRC 109076.</title>
        <authorList>
            <person name="Komaki H."/>
            <person name="Tamura T."/>
        </authorList>
    </citation>
    <scope>NUCLEOTIDE SEQUENCE</scope>
    <source>
        <strain evidence="3">NBRC 109076</strain>
    </source>
</reference>
<dbReference type="SUPFAM" id="SSF55874">
    <property type="entry name" value="ATPase domain of HSP90 chaperone/DNA topoisomerase II/histidine kinase"/>
    <property type="match status" value="1"/>
</dbReference>
<dbReference type="Gene3D" id="3.30.565.10">
    <property type="entry name" value="Histidine kinase-like ATPase, C-terminal domain"/>
    <property type="match status" value="1"/>
</dbReference>
<dbReference type="InterPro" id="IPR003594">
    <property type="entry name" value="HATPase_dom"/>
</dbReference>
<comment type="caution">
    <text evidence="3">The sequence shown here is derived from an EMBL/GenBank/DDBJ whole genome shotgun (WGS) entry which is preliminary data.</text>
</comment>
<dbReference type="InterPro" id="IPR050267">
    <property type="entry name" value="Anti-sigma-factor_SerPK"/>
</dbReference>
<evidence type="ECO:0000259" key="2">
    <source>
        <dbReference type="Pfam" id="PF13581"/>
    </source>
</evidence>
<organism evidence="3 4">
    <name type="scientific">Actinoplanes siamensis</name>
    <dbReference type="NCBI Taxonomy" id="1223317"/>
    <lineage>
        <taxon>Bacteria</taxon>
        <taxon>Bacillati</taxon>
        <taxon>Actinomycetota</taxon>
        <taxon>Actinomycetes</taxon>
        <taxon>Micromonosporales</taxon>
        <taxon>Micromonosporaceae</taxon>
        <taxon>Actinoplanes</taxon>
    </lineage>
</organism>
<keyword evidence="1" id="KW-0418">Kinase</keyword>
<dbReference type="PANTHER" id="PTHR35526:SF3">
    <property type="entry name" value="ANTI-SIGMA-F FACTOR RSBW"/>
    <property type="match status" value="1"/>
</dbReference>
<evidence type="ECO:0000313" key="4">
    <source>
        <dbReference type="Proteomes" id="UP000629619"/>
    </source>
</evidence>
<sequence length="154" mass="16885">MTQLRTSPPPPDAELLHLWVLDTSAELRSLRAALQAALAEHSDARSGPLDDIPDRMVLVATELATNAIRHGRPPTEVRLLHTGELFVLDVADHDLTTIPELADTRPIDAGGRGLLLAQSFAVEVGWYATEQTKHIWATFGDQARTDARPQPTTR</sequence>